<gene>
    <name evidence="1" type="ORF">A8926_3575</name>
</gene>
<accession>A0A2N3XYP0</accession>
<reference evidence="1" key="1">
    <citation type="submission" date="2017-12" db="EMBL/GenBank/DDBJ databases">
        <title>Sequencing the genomes of 1000 Actinobacteria strains.</title>
        <authorList>
            <person name="Klenk H.-P."/>
        </authorList>
    </citation>
    <scope>NUCLEOTIDE SEQUENCE [LARGE SCALE GENOMIC DNA]</scope>
    <source>
        <strain evidence="1">DSM 44228</strain>
    </source>
</reference>
<proteinExistence type="predicted"/>
<dbReference type="AlphaFoldDB" id="A0A2N3XYP0"/>
<sequence>MRTLVRLQRTHQRGSVHASLEAALHLCCHQLIPAIRAGIRKRGKFGETAVELTSTAVAACQRAKRK</sequence>
<name>A0A2N3XYP0_SACSN</name>
<dbReference type="EMBL" id="PJNB01000001">
    <property type="protein sequence ID" value="PKW15807.1"/>
    <property type="molecule type" value="Genomic_DNA"/>
</dbReference>
<comment type="caution">
    <text evidence="1">The sequence shown here is derived from an EMBL/GenBank/DDBJ whole genome shotgun (WGS) entry which is preliminary data.</text>
</comment>
<protein>
    <submittedName>
        <fullName evidence="1">Uncharacterized protein</fullName>
    </submittedName>
</protein>
<dbReference type="Proteomes" id="UP000233786">
    <property type="component" value="Unassembled WGS sequence"/>
</dbReference>
<organism evidence="1 2">
    <name type="scientific">Saccharopolyspora spinosa</name>
    <dbReference type="NCBI Taxonomy" id="60894"/>
    <lineage>
        <taxon>Bacteria</taxon>
        <taxon>Bacillati</taxon>
        <taxon>Actinomycetota</taxon>
        <taxon>Actinomycetes</taxon>
        <taxon>Pseudonocardiales</taxon>
        <taxon>Pseudonocardiaceae</taxon>
        <taxon>Saccharopolyspora</taxon>
    </lineage>
</organism>
<evidence type="ECO:0000313" key="1">
    <source>
        <dbReference type="EMBL" id="PKW15807.1"/>
    </source>
</evidence>
<evidence type="ECO:0000313" key="2">
    <source>
        <dbReference type="Proteomes" id="UP000233786"/>
    </source>
</evidence>
<keyword evidence="2" id="KW-1185">Reference proteome</keyword>